<dbReference type="RefSeq" id="WP_189260890.1">
    <property type="nucleotide sequence ID" value="NZ_BMML01000001.1"/>
</dbReference>
<dbReference type="InterPro" id="IPR036388">
    <property type="entry name" value="WH-like_DNA-bd_sf"/>
</dbReference>
<dbReference type="GO" id="GO:0006355">
    <property type="term" value="P:regulation of DNA-templated transcription"/>
    <property type="evidence" value="ECO:0007669"/>
    <property type="project" value="InterPro"/>
</dbReference>
<sequence length="77" mass="8379">MSSTNSTQPLITPREKQVLSLLAEGLTYGSIARRLGISPRTVDTHLRRLRAKTGAANRMQLAVMSHLWGNSSMQSAG</sequence>
<proteinExistence type="predicted"/>
<dbReference type="PANTHER" id="PTHR44688:SF16">
    <property type="entry name" value="DNA-BINDING TRANSCRIPTIONAL ACTIVATOR DEVR_DOSR"/>
    <property type="match status" value="1"/>
</dbReference>
<dbReference type="PANTHER" id="PTHR44688">
    <property type="entry name" value="DNA-BINDING TRANSCRIPTIONAL ACTIVATOR DEVR_DOSR"/>
    <property type="match status" value="1"/>
</dbReference>
<dbReference type="SUPFAM" id="SSF46894">
    <property type="entry name" value="C-terminal effector domain of the bipartite response regulators"/>
    <property type="match status" value="1"/>
</dbReference>
<protein>
    <recommendedName>
        <fullName evidence="4">HTH luxR-type domain-containing protein</fullName>
    </recommendedName>
</protein>
<evidence type="ECO:0000313" key="6">
    <source>
        <dbReference type="Proteomes" id="UP000653411"/>
    </source>
</evidence>
<reference evidence="5" key="1">
    <citation type="journal article" date="2014" name="Int. J. Syst. Evol. Microbiol.">
        <title>Complete genome sequence of Corynebacterium casei LMG S-19264T (=DSM 44701T), isolated from a smear-ripened cheese.</title>
        <authorList>
            <consortium name="US DOE Joint Genome Institute (JGI-PGF)"/>
            <person name="Walter F."/>
            <person name="Albersmeier A."/>
            <person name="Kalinowski J."/>
            <person name="Ruckert C."/>
        </authorList>
    </citation>
    <scope>NUCLEOTIDE SEQUENCE</scope>
    <source>
        <strain evidence="5">CGMCC 4.7110</strain>
    </source>
</reference>
<dbReference type="EMBL" id="BMML01000001">
    <property type="protein sequence ID" value="GGM88889.1"/>
    <property type="molecule type" value="Genomic_DNA"/>
</dbReference>
<gene>
    <name evidence="5" type="ORF">GCM10011578_005590</name>
</gene>
<dbReference type="Gene3D" id="1.10.10.10">
    <property type="entry name" value="Winged helix-like DNA-binding domain superfamily/Winged helix DNA-binding domain"/>
    <property type="match status" value="1"/>
</dbReference>
<dbReference type="Pfam" id="PF00196">
    <property type="entry name" value="GerE"/>
    <property type="match status" value="1"/>
</dbReference>
<dbReference type="CDD" id="cd06170">
    <property type="entry name" value="LuxR_C_like"/>
    <property type="match status" value="1"/>
</dbReference>
<keyword evidence="3" id="KW-0804">Transcription</keyword>
<dbReference type="InterPro" id="IPR000792">
    <property type="entry name" value="Tscrpt_reg_LuxR_C"/>
</dbReference>
<name>A0A917X8Q6_9ACTN</name>
<dbReference type="AlphaFoldDB" id="A0A917X8Q6"/>
<dbReference type="PROSITE" id="PS50043">
    <property type="entry name" value="HTH_LUXR_2"/>
    <property type="match status" value="1"/>
</dbReference>
<dbReference type="GO" id="GO:0003677">
    <property type="term" value="F:DNA binding"/>
    <property type="evidence" value="ECO:0007669"/>
    <property type="project" value="UniProtKB-KW"/>
</dbReference>
<keyword evidence="2" id="KW-0238">DNA-binding</keyword>
<organism evidence="5 6">
    <name type="scientific">Streptomyces fuscichromogenes</name>
    <dbReference type="NCBI Taxonomy" id="1324013"/>
    <lineage>
        <taxon>Bacteria</taxon>
        <taxon>Bacillati</taxon>
        <taxon>Actinomycetota</taxon>
        <taxon>Actinomycetes</taxon>
        <taxon>Kitasatosporales</taxon>
        <taxon>Streptomycetaceae</taxon>
        <taxon>Streptomyces</taxon>
    </lineage>
</organism>
<dbReference type="PROSITE" id="PS00622">
    <property type="entry name" value="HTH_LUXR_1"/>
    <property type="match status" value="1"/>
</dbReference>
<evidence type="ECO:0000256" key="3">
    <source>
        <dbReference type="ARBA" id="ARBA00023163"/>
    </source>
</evidence>
<keyword evidence="6" id="KW-1185">Reference proteome</keyword>
<keyword evidence="1" id="KW-0805">Transcription regulation</keyword>
<reference evidence="5" key="2">
    <citation type="submission" date="2020-09" db="EMBL/GenBank/DDBJ databases">
        <authorList>
            <person name="Sun Q."/>
            <person name="Zhou Y."/>
        </authorList>
    </citation>
    <scope>NUCLEOTIDE SEQUENCE</scope>
    <source>
        <strain evidence="5">CGMCC 4.7110</strain>
    </source>
</reference>
<comment type="caution">
    <text evidence="5">The sequence shown here is derived from an EMBL/GenBank/DDBJ whole genome shotgun (WGS) entry which is preliminary data.</text>
</comment>
<evidence type="ECO:0000256" key="1">
    <source>
        <dbReference type="ARBA" id="ARBA00023015"/>
    </source>
</evidence>
<evidence type="ECO:0000259" key="4">
    <source>
        <dbReference type="PROSITE" id="PS50043"/>
    </source>
</evidence>
<accession>A0A917X8Q6</accession>
<dbReference type="PRINTS" id="PR00038">
    <property type="entry name" value="HTHLUXR"/>
</dbReference>
<dbReference type="SMART" id="SM00421">
    <property type="entry name" value="HTH_LUXR"/>
    <property type="match status" value="1"/>
</dbReference>
<dbReference type="InterPro" id="IPR016032">
    <property type="entry name" value="Sig_transdc_resp-reg_C-effctor"/>
</dbReference>
<evidence type="ECO:0000256" key="2">
    <source>
        <dbReference type="ARBA" id="ARBA00023125"/>
    </source>
</evidence>
<dbReference type="Proteomes" id="UP000653411">
    <property type="component" value="Unassembled WGS sequence"/>
</dbReference>
<evidence type="ECO:0000313" key="5">
    <source>
        <dbReference type="EMBL" id="GGM88889.1"/>
    </source>
</evidence>
<feature type="domain" description="HTH luxR-type" evidence="4">
    <location>
        <begin position="4"/>
        <end position="69"/>
    </location>
</feature>